<gene>
    <name evidence="1" type="ORF">ADIMK_2454</name>
</gene>
<sequence length="43" mass="5032">MQYVVGTHVVIGSRVFIVIFTRLDPPGGRLRQRKLWTQLNNHK</sequence>
<keyword evidence="2" id="KW-1185">Reference proteome</keyword>
<dbReference type="STRING" id="1232683.ADIMK_2454"/>
<dbReference type="Proteomes" id="UP000028252">
    <property type="component" value="Unassembled WGS sequence"/>
</dbReference>
<dbReference type="AlphaFoldDB" id="A0A081FY12"/>
<accession>A0A081FY12</accession>
<organism evidence="1 2">
    <name type="scientific">Marinobacterium lacunae</name>
    <dbReference type="NCBI Taxonomy" id="1232683"/>
    <lineage>
        <taxon>Bacteria</taxon>
        <taxon>Pseudomonadati</taxon>
        <taxon>Pseudomonadota</taxon>
        <taxon>Gammaproteobacteria</taxon>
        <taxon>Oceanospirillales</taxon>
        <taxon>Oceanospirillaceae</taxon>
        <taxon>Marinobacterium</taxon>
    </lineage>
</organism>
<evidence type="ECO:0000313" key="1">
    <source>
        <dbReference type="EMBL" id="KEA63417.1"/>
    </source>
</evidence>
<name>A0A081FY12_9GAMM</name>
<dbReference type="EMBL" id="JMQN01000038">
    <property type="protein sequence ID" value="KEA63417.1"/>
    <property type="molecule type" value="Genomic_DNA"/>
</dbReference>
<comment type="caution">
    <text evidence="1">The sequence shown here is derived from an EMBL/GenBank/DDBJ whole genome shotgun (WGS) entry which is preliminary data.</text>
</comment>
<reference evidence="1 2" key="1">
    <citation type="submission" date="2014-04" db="EMBL/GenBank/DDBJ databases">
        <title>Marinobacterium kochiensis sp. nov., isolated from sediment sample collected from Kochi backwaters in Kerala, India.</title>
        <authorList>
            <person name="Singh A."/>
            <person name="Pinnaka A.K."/>
        </authorList>
    </citation>
    <scope>NUCLEOTIDE SEQUENCE [LARGE SCALE GENOMIC DNA]</scope>
    <source>
        <strain evidence="1 2">AK27</strain>
    </source>
</reference>
<dbReference type="PATRIC" id="fig|1232683.4.peg.2407"/>
<protein>
    <submittedName>
        <fullName evidence="1">Uncharacterized protein</fullName>
    </submittedName>
</protein>
<evidence type="ECO:0000313" key="2">
    <source>
        <dbReference type="Proteomes" id="UP000028252"/>
    </source>
</evidence>
<proteinExistence type="predicted"/>